<reference evidence="3 4" key="1">
    <citation type="journal article" date="2017" name="ISME J.">
        <title>Energy and carbon metabolisms in a deep terrestrial subsurface fluid microbial community.</title>
        <authorList>
            <person name="Momper L."/>
            <person name="Jungbluth S.P."/>
            <person name="Lee M.D."/>
            <person name="Amend J.P."/>
        </authorList>
    </citation>
    <scope>NUCLEOTIDE SEQUENCE [LARGE SCALE GENOMIC DNA]</scope>
    <source>
        <strain evidence="3">SURF_46</strain>
    </source>
</reference>
<dbReference type="EMBL" id="QZJF01000006">
    <property type="protein sequence ID" value="RJR27866.1"/>
    <property type="molecule type" value="Genomic_DNA"/>
</dbReference>
<dbReference type="InterPro" id="IPR011041">
    <property type="entry name" value="Quinoprot_gluc/sorb_DH_b-prop"/>
</dbReference>
<comment type="caution">
    <text evidence="3">The sequence shown here is derived from an EMBL/GenBank/DDBJ whole genome shotgun (WGS) entry which is preliminary data.</text>
</comment>
<gene>
    <name evidence="3" type="ORF">C4561_01090</name>
</gene>
<evidence type="ECO:0000256" key="1">
    <source>
        <dbReference type="SAM" id="Phobius"/>
    </source>
</evidence>
<dbReference type="PANTHER" id="PTHR19328:SF13">
    <property type="entry name" value="HIPL1 PROTEIN"/>
    <property type="match status" value="1"/>
</dbReference>
<keyword evidence="1" id="KW-0812">Transmembrane</keyword>
<proteinExistence type="predicted"/>
<feature type="transmembrane region" description="Helical" evidence="1">
    <location>
        <begin position="6"/>
        <end position="29"/>
    </location>
</feature>
<dbReference type="Proteomes" id="UP000265540">
    <property type="component" value="Unassembled WGS sequence"/>
</dbReference>
<organism evidence="3 4">
    <name type="scientific">candidate division WWE3 bacterium</name>
    <dbReference type="NCBI Taxonomy" id="2053526"/>
    <lineage>
        <taxon>Bacteria</taxon>
        <taxon>Katanobacteria</taxon>
    </lineage>
</organism>
<dbReference type="AlphaFoldDB" id="A0A3A4ZMV5"/>
<evidence type="ECO:0000313" key="4">
    <source>
        <dbReference type="Proteomes" id="UP000265540"/>
    </source>
</evidence>
<protein>
    <submittedName>
        <fullName evidence="3">PQQ-dependent sugar dehydrogenase</fullName>
    </submittedName>
</protein>
<dbReference type="Pfam" id="PF07995">
    <property type="entry name" value="GSDH"/>
    <property type="match status" value="1"/>
</dbReference>
<evidence type="ECO:0000313" key="3">
    <source>
        <dbReference type="EMBL" id="RJR27866.1"/>
    </source>
</evidence>
<keyword evidence="1" id="KW-1133">Transmembrane helix</keyword>
<keyword evidence="1" id="KW-0472">Membrane</keyword>
<dbReference type="InterPro" id="IPR011042">
    <property type="entry name" value="6-blade_b-propeller_TolB-like"/>
</dbReference>
<feature type="domain" description="Glucose/Sorbosone dehydrogenase" evidence="2">
    <location>
        <begin position="61"/>
        <end position="375"/>
    </location>
</feature>
<accession>A0A3A4ZMV5</accession>
<name>A0A3A4ZMV5_UNCKA</name>
<dbReference type="SUPFAM" id="SSF50952">
    <property type="entry name" value="Soluble quinoprotein glucose dehydrogenase"/>
    <property type="match status" value="1"/>
</dbReference>
<dbReference type="InterPro" id="IPR012938">
    <property type="entry name" value="Glc/Sorbosone_DH"/>
</dbReference>
<sequence>MKKVIYAFIFTLVVFGIFGAIWLSNYLALFKEVRTSFNNSSIVSENENDVPYKIELVAEGLSVPWGIVFTSDDRFLFTERTGSIREFKKGKLSEKSLLILSDVNAISEAGLMGLEKDPDYPNSKYLYTSYAYSDNGNLKVRIVRLIDGDSELTVDKVILENIPAASNHAGSRLKFGPEGKLYITTGDATQRNLAQDINSLAGKILRLNPDGSIPEDNPFDGSPVYSYGHRNPQGIAWNPETGTMYSTEHGPSVFDGPAGGDEINIIYEGGNYGWPLVSHEKTKEGMVSPAQVFTPAVAPASAMAYSGKLFPQFKYNLFFGALRGEGLYRIILEGKTLDKVAGFQKLPEVDLGRIRDVVESPSGEIYFSTSNTDGRGNIRTGDDKIFKITPNL</sequence>
<dbReference type="PANTHER" id="PTHR19328">
    <property type="entry name" value="HEDGEHOG-INTERACTING PROTEIN"/>
    <property type="match status" value="1"/>
</dbReference>
<dbReference type="Gene3D" id="2.120.10.30">
    <property type="entry name" value="TolB, C-terminal domain"/>
    <property type="match status" value="1"/>
</dbReference>
<evidence type="ECO:0000259" key="2">
    <source>
        <dbReference type="Pfam" id="PF07995"/>
    </source>
</evidence>